<dbReference type="Proteomes" id="UP000308600">
    <property type="component" value="Unassembled WGS sequence"/>
</dbReference>
<gene>
    <name evidence="1" type="ORF">BDN72DRAFT_819685</name>
</gene>
<name>A0ACD3AW30_9AGAR</name>
<dbReference type="EMBL" id="ML208324">
    <property type="protein sequence ID" value="TFK69797.1"/>
    <property type="molecule type" value="Genomic_DNA"/>
</dbReference>
<keyword evidence="2" id="KW-1185">Reference proteome</keyword>
<evidence type="ECO:0000313" key="2">
    <source>
        <dbReference type="Proteomes" id="UP000308600"/>
    </source>
</evidence>
<evidence type="ECO:0000313" key="1">
    <source>
        <dbReference type="EMBL" id="TFK69797.1"/>
    </source>
</evidence>
<proteinExistence type="predicted"/>
<protein>
    <submittedName>
        <fullName evidence="1">Uncharacterized protein</fullName>
    </submittedName>
</protein>
<accession>A0ACD3AW30</accession>
<sequence>MGVPNLWRYLLPAQKTRSLTELAVSEGFEDNKNGLRGFRIGIDASIWLFHAEYGREGENPELRTIFFRCATLMNAPFLPLFVFDGPKRPHVKRGKEIKRLPHKLVPGVKAIVEAFGYEWRTAPGEAEAELASLNHLGIIDGILSDDVDTFLFGATTVIRNSSNNLSGNKSNPALNAAGKDDKNHAHTFRMEDITKHSDIQLTRGGLILFALLSGGDYDQSGLSGCGHRTAYGIARCGFGDTLFEAALTLDRAALSDFLVNWRNQLRHELRTNSQGLLKTKQGTLANRLPESFPDIDILLSYTNPITSVSLGRADDFDKITWSKDPDIGKLAAVCEFYFEWGYEESIIKRFRTVIWHGAVLRILRRAALDKDTKFVQSSAPLLSTPRKASNFRAAAIGTPSKLIAKHFSSMSLNSRANDFDEDSQSERLIVKIHSTRQHPITDNILEYRLEVNPSQLVHIARSGVKGTRQPDGPDEWAEEEDTEAENAKGKKKDPPAPDSHIRVWMPACMVQKVEADLVLDFEEAQEKKLKKKAGKGIPKASTGRKPPVTRQEDEESASSDDALPKVKQPVRKAAHQAQKPQSITEEEEGSSSSEAGVIPAPQFKATSKQELPSVAPDISTPTIPPRKKIVPIVRDFTKKASNSNSTSTIKDFYRTTKSPPTSLPHKALTTLPKTTDLAPKAAPFPLNFDSDDATIPSSPRSRRKDISSSSETERIKKSPRKARGHDSPRAKKQRERSTSPTPTPRAGTSKSNARAAKIKSKPPSSILEISDSEVKMPATMNSLKPLEVAREKSRKAKAALQPTNVNIKSSDFIDLTLTP</sequence>
<organism evidence="1 2">
    <name type="scientific">Pluteus cervinus</name>
    <dbReference type="NCBI Taxonomy" id="181527"/>
    <lineage>
        <taxon>Eukaryota</taxon>
        <taxon>Fungi</taxon>
        <taxon>Dikarya</taxon>
        <taxon>Basidiomycota</taxon>
        <taxon>Agaricomycotina</taxon>
        <taxon>Agaricomycetes</taxon>
        <taxon>Agaricomycetidae</taxon>
        <taxon>Agaricales</taxon>
        <taxon>Pluteineae</taxon>
        <taxon>Pluteaceae</taxon>
        <taxon>Pluteus</taxon>
    </lineage>
</organism>
<reference evidence="1 2" key="1">
    <citation type="journal article" date="2019" name="Nat. Ecol. Evol.">
        <title>Megaphylogeny resolves global patterns of mushroom evolution.</title>
        <authorList>
            <person name="Varga T."/>
            <person name="Krizsan K."/>
            <person name="Foldi C."/>
            <person name="Dima B."/>
            <person name="Sanchez-Garcia M."/>
            <person name="Sanchez-Ramirez S."/>
            <person name="Szollosi G.J."/>
            <person name="Szarkandi J.G."/>
            <person name="Papp V."/>
            <person name="Albert L."/>
            <person name="Andreopoulos W."/>
            <person name="Angelini C."/>
            <person name="Antonin V."/>
            <person name="Barry K.W."/>
            <person name="Bougher N.L."/>
            <person name="Buchanan P."/>
            <person name="Buyck B."/>
            <person name="Bense V."/>
            <person name="Catcheside P."/>
            <person name="Chovatia M."/>
            <person name="Cooper J."/>
            <person name="Damon W."/>
            <person name="Desjardin D."/>
            <person name="Finy P."/>
            <person name="Geml J."/>
            <person name="Haridas S."/>
            <person name="Hughes K."/>
            <person name="Justo A."/>
            <person name="Karasinski D."/>
            <person name="Kautmanova I."/>
            <person name="Kiss B."/>
            <person name="Kocsube S."/>
            <person name="Kotiranta H."/>
            <person name="LaButti K.M."/>
            <person name="Lechner B.E."/>
            <person name="Liimatainen K."/>
            <person name="Lipzen A."/>
            <person name="Lukacs Z."/>
            <person name="Mihaltcheva S."/>
            <person name="Morgado L.N."/>
            <person name="Niskanen T."/>
            <person name="Noordeloos M.E."/>
            <person name="Ohm R.A."/>
            <person name="Ortiz-Santana B."/>
            <person name="Ovrebo C."/>
            <person name="Racz N."/>
            <person name="Riley R."/>
            <person name="Savchenko A."/>
            <person name="Shiryaev A."/>
            <person name="Soop K."/>
            <person name="Spirin V."/>
            <person name="Szebenyi C."/>
            <person name="Tomsovsky M."/>
            <person name="Tulloss R.E."/>
            <person name="Uehling J."/>
            <person name="Grigoriev I.V."/>
            <person name="Vagvolgyi C."/>
            <person name="Papp T."/>
            <person name="Martin F.M."/>
            <person name="Miettinen O."/>
            <person name="Hibbett D.S."/>
            <person name="Nagy L.G."/>
        </authorList>
    </citation>
    <scope>NUCLEOTIDE SEQUENCE [LARGE SCALE GENOMIC DNA]</scope>
    <source>
        <strain evidence="1 2">NL-1719</strain>
    </source>
</reference>